<evidence type="ECO:0008006" key="3">
    <source>
        <dbReference type="Google" id="ProtNLM"/>
    </source>
</evidence>
<comment type="caution">
    <text evidence="1">The sequence shown here is derived from an EMBL/GenBank/DDBJ whole genome shotgun (WGS) entry which is preliminary data.</text>
</comment>
<accession>A0ABW4IKE0</accession>
<evidence type="ECO:0000313" key="1">
    <source>
        <dbReference type="EMBL" id="MFD1657006.1"/>
    </source>
</evidence>
<gene>
    <name evidence="1" type="ORF">ACFSL4_01830</name>
</gene>
<keyword evidence="2" id="KW-1185">Reference proteome</keyword>
<evidence type="ECO:0000313" key="2">
    <source>
        <dbReference type="Proteomes" id="UP001597261"/>
    </source>
</evidence>
<proteinExistence type="predicted"/>
<dbReference type="RefSeq" id="WP_381077457.1">
    <property type="nucleotide sequence ID" value="NZ_JBHUDX010000004.1"/>
</dbReference>
<dbReference type="Proteomes" id="UP001597261">
    <property type="component" value="Unassembled WGS sequence"/>
</dbReference>
<sequence>MARYRFGGVADYVISVGTGNAATLVPGASVTYWNAASGGTQYTDLTDIDGVTPIAGGILTADVYGAAPEFYGPDGVTEMYPDANGGAGPRRRTVTTDIRAYADGTFLPLVGGDVVGTVTTTLGAATSVVAASIVSGDIYDRYRRDASGRQDWGPGNAARDTNLYRDAADSLKTDDSLTVALALKHLGTTLGFYGATPAARPTVTGSRGGNAALASLLTALATLGLITDSTTA</sequence>
<organism evidence="1 2">
    <name type="scientific">Streptomyces caeni</name>
    <dbReference type="NCBI Taxonomy" id="2307231"/>
    <lineage>
        <taxon>Bacteria</taxon>
        <taxon>Bacillati</taxon>
        <taxon>Actinomycetota</taxon>
        <taxon>Actinomycetes</taxon>
        <taxon>Kitasatosporales</taxon>
        <taxon>Streptomycetaceae</taxon>
        <taxon>Streptomyces</taxon>
    </lineage>
</organism>
<protein>
    <recommendedName>
        <fullName evidence="3">Head decoration protein</fullName>
    </recommendedName>
</protein>
<name>A0ABW4IKE0_9ACTN</name>
<dbReference type="EMBL" id="JBHUDX010000004">
    <property type="protein sequence ID" value="MFD1657006.1"/>
    <property type="molecule type" value="Genomic_DNA"/>
</dbReference>
<reference evidence="2" key="1">
    <citation type="journal article" date="2019" name="Int. J. Syst. Evol. Microbiol.">
        <title>The Global Catalogue of Microorganisms (GCM) 10K type strain sequencing project: providing services to taxonomists for standard genome sequencing and annotation.</title>
        <authorList>
            <consortium name="The Broad Institute Genomics Platform"/>
            <consortium name="The Broad Institute Genome Sequencing Center for Infectious Disease"/>
            <person name="Wu L."/>
            <person name="Ma J."/>
        </authorList>
    </citation>
    <scope>NUCLEOTIDE SEQUENCE [LARGE SCALE GENOMIC DNA]</scope>
    <source>
        <strain evidence="2">CGMCC 1.12470</strain>
    </source>
</reference>